<dbReference type="InterPro" id="IPR036938">
    <property type="entry name" value="PAP2/HPO_sf"/>
</dbReference>
<name>A0A2H0RJM0_9BACT</name>
<feature type="transmembrane region" description="Helical" evidence="1">
    <location>
        <begin position="129"/>
        <end position="147"/>
    </location>
</feature>
<feature type="transmembrane region" description="Helical" evidence="1">
    <location>
        <begin position="105"/>
        <end position="123"/>
    </location>
</feature>
<keyword evidence="1" id="KW-0472">Membrane</keyword>
<feature type="transmembrane region" description="Helical" evidence="1">
    <location>
        <begin position="80"/>
        <end position="98"/>
    </location>
</feature>
<dbReference type="SUPFAM" id="SSF48317">
    <property type="entry name" value="Acid phosphatase/Vanadium-dependent haloperoxidase"/>
    <property type="match status" value="1"/>
</dbReference>
<dbReference type="SMART" id="SM00014">
    <property type="entry name" value="acidPPc"/>
    <property type="match status" value="1"/>
</dbReference>
<dbReference type="Proteomes" id="UP000230431">
    <property type="component" value="Unassembled WGS sequence"/>
</dbReference>
<feature type="transmembrane region" description="Helical" evidence="1">
    <location>
        <begin position="6"/>
        <end position="25"/>
    </location>
</feature>
<feature type="transmembrane region" description="Helical" evidence="1">
    <location>
        <begin position="37"/>
        <end position="57"/>
    </location>
</feature>
<evidence type="ECO:0000313" key="3">
    <source>
        <dbReference type="EMBL" id="PIR45975.1"/>
    </source>
</evidence>
<evidence type="ECO:0000259" key="2">
    <source>
        <dbReference type="SMART" id="SM00014"/>
    </source>
</evidence>
<dbReference type="AlphaFoldDB" id="A0A2H0RJM0"/>
<dbReference type="InterPro" id="IPR000326">
    <property type="entry name" value="PAP2/HPO"/>
</dbReference>
<protein>
    <recommendedName>
        <fullName evidence="2">Phosphatidic acid phosphatase type 2/haloperoxidase domain-containing protein</fullName>
    </recommendedName>
</protein>
<dbReference type="PANTHER" id="PTHR14969:SF13">
    <property type="entry name" value="AT30094P"/>
    <property type="match status" value="1"/>
</dbReference>
<sequence length="153" mass="16661">MNLIYFTAVILPWFLIAGLAIWLALAKDKIKTGRQIALALSAAIITWFIASLVKYNFPSPRPFEVLPNLEPLFVTGRGDAFPSGHAAFFGALALALFWQNRLAGLGFLLGAILISIARILAGVHWPVDIIAGFVLALVISSLVYWGGRRPACR</sequence>
<gene>
    <name evidence="3" type="ORF">COV08_02185</name>
</gene>
<feature type="domain" description="Phosphatidic acid phosphatase type 2/haloperoxidase" evidence="2">
    <location>
        <begin position="36"/>
        <end position="144"/>
    </location>
</feature>
<reference evidence="3 4" key="1">
    <citation type="submission" date="2017-09" db="EMBL/GenBank/DDBJ databases">
        <title>Depth-based differentiation of microbial function through sediment-hosted aquifers and enrichment of novel symbionts in the deep terrestrial subsurface.</title>
        <authorList>
            <person name="Probst A.J."/>
            <person name="Ladd B."/>
            <person name="Jarett J.K."/>
            <person name="Geller-Mcgrath D.E."/>
            <person name="Sieber C.M."/>
            <person name="Emerson J.B."/>
            <person name="Anantharaman K."/>
            <person name="Thomas B.C."/>
            <person name="Malmstrom R."/>
            <person name="Stieglmeier M."/>
            <person name="Klingl A."/>
            <person name="Woyke T."/>
            <person name="Ryan C.M."/>
            <person name="Banfield J.F."/>
        </authorList>
    </citation>
    <scope>NUCLEOTIDE SEQUENCE [LARGE SCALE GENOMIC DNA]</scope>
    <source>
        <strain evidence="3">CG10_big_fil_rev_8_21_14_0_10_49_38</strain>
    </source>
</reference>
<dbReference type="PANTHER" id="PTHR14969">
    <property type="entry name" value="SPHINGOSINE-1-PHOSPHATE PHOSPHOHYDROLASE"/>
    <property type="match status" value="1"/>
</dbReference>
<evidence type="ECO:0000256" key="1">
    <source>
        <dbReference type="SAM" id="Phobius"/>
    </source>
</evidence>
<keyword evidence="1" id="KW-0812">Transmembrane</keyword>
<organism evidence="3 4">
    <name type="scientific">Candidatus Vogelbacteria bacterium CG10_big_fil_rev_8_21_14_0_10_49_38</name>
    <dbReference type="NCBI Taxonomy" id="1975043"/>
    <lineage>
        <taxon>Bacteria</taxon>
        <taxon>Candidatus Vogeliibacteriota</taxon>
    </lineage>
</organism>
<dbReference type="Pfam" id="PF01569">
    <property type="entry name" value="PAP2"/>
    <property type="match status" value="1"/>
</dbReference>
<keyword evidence="1" id="KW-1133">Transmembrane helix</keyword>
<dbReference type="Gene3D" id="1.20.144.10">
    <property type="entry name" value="Phosphatidic acid phosphatase type 2/haloperoxidase"/>
    <property type="match status" value="1"/>
</dbReference>
<comment type="caution">
    <text evidence="3">The sequence shown here is derived from an EMBL/GenBank/DDBJ whole genome shotgun (WGS) entry which is preliminary data.</text>
</comment>
<proteinExistence type="predicted"/>
<accession>A0A2H0RJM0</accession>
<evidence type="ECO:0000313" key="4">
    <source>
        <dbReference type="Proteomes" id="UP000230431"/>
    </source>
</evidence>
<dbReference type="EMBL" id="PCYK01000016">
    <property type="protein sequence ID" value="PIR45975.1"/>
    <property type="molecule type" value="Genomic_DNA"/>
</dbReference>